<dbReference type="GO" id="GO:0005524">
    <property type="term" value="F:ATP binding"/>
    <property type="evidence" value="ECO:0007669"/>
    <property type="project" value="UniProtKB-KW"/>
</dbReference>
<keyword evidence="8" id="KW-0418">Kinase</keyword>
<dbReference type="SMART" id="SM00260">
    <property type="entry name" value="CheW"/>
    <property type="match status" value="1"/>
</dbReference>
<evidence type="ECO:0000256" key="8">
    <source>
        <dbReference type="ARBA" id="ARBA00022777"/>
    </source>
</evidence>
<protein>
    <recommendedName>
        <fullName evidence="3">Chemotaxis protein CheA</fullName>
        <ecNumber evidence="2">2.7.13.3</ecNumber>
    </recommendedName>
</protein>
<proteinExistence type="predicted"/>
<feature type="domain" description="CheW-like" evidence="14">
    <location>
        <begin position="595"/>
        <end position="727"/>
    </location>
</feature>
<evidence type="ECO:0000256" key="1">
    <source>
        <dbReference type="ARBA" id="ARBA00000085"/>
    </source>
</evidence>
<evidence type="ECO:0000256" key="6">
    <source>
        <dbReference type="ARBA" id="ARBA00022679"/>
    </source>
</evidence>
<evidence type="ECO:0000313" key="17">
    <source>
        <dbReference type="Proteomes" id="UP000244904"/>
    </source>
</evidence>
<keyword evidence="5 12" id="KW-0597">Phosphoprotein</keyword>
<evidence type="ECO:0000256" key="5">
    <source>
        <dbReference type="ARBA" id="ARBA00022553"/>
    </source>
</evidence>
<dbReference type="Pfam" id="PF01627">
    <property type="entry name" value="Hpt"/>
    <property type="match status" value="1"/>
</dbReference>
<evidence type="ECO:0000256" key="11">
    <source>
        <dbReference type="ARBA" id="ARBA00035100"/>
    </source>
</evidence>
<dbReference type="PROSITE" id="PS50894">
    <property type="entry name" value="HPT"/>
    <property type="match status" value="1"/>
</dbReference>
<dbReference type="InterPro" id="IPR036097">
    <property type="entry name" value="HisK_dim/P_sf"/>
</dbReference>
<dbReference type="Pfam" id="PF02518">
    <property type="entry name" value="HATPase_c"/>
    <property type="match status" value="1"/>
</dbReference>
<sequence>MIDAETRAIFQQEAEELIESLQAGLLSLERSPDDMATVGSVFRDLHTLKGTGAMFGFDRMAKFIHDFEAAFDRVRSGAAVVTPPMIEVSLRAHDLIVSLLIGEDPDAELDDTLRKDLAVATGALDAPAHDVVEPPVAPPLVEDLTGPWRLKFFLPENFMEIGGNPIGLLTELRDIGGPDTVVTALTDRVPPIAQLDETQLYIGWEVILPADVTEEAIDDVFLFHRDRMEFTLTRDAADPAPQEDDAGDLGTFEFLGSMDDLIDAGGPEAPLVAPDSMAGGGFEDGIPPMPDDDMADEDCEDADDGFEALLQSEPLQAPAAPVASARVFERPELDQEIEIAPVRAAPAAQMRVSAERLDDIMDKVGELVIAEARLAEISDGLQDEGLKGIVEDIQRLAFGLRDTTMAIRMTPLGSITGRFHRLARDLAAKTGKAFDFIIEGEQTELDKTVIEKLSDPLVHLLRNAVDHGLEAPKLRLSEGKPERGCVRLSARYSGADVLISVSDDGKGLDPDLIRARAIQRGIISADANLSRSEIYALVMAPGFSTANTVTELSGRGVGTDVVKQTVESLRGSLEIDSVLGQGATFTLRLPLTLAIMEGLLLQVGKDRYAVPLAAVHQILELPPELKDLSEPVGLTEIRETLSPVLNLRALFNCSGARDEHPKIVVVQTNKLNVGLVVDRIIGSYQTVIKQLSPLHSHMKIFSGATILGDGTAALIIDVSQLVMSQRANMRLKERAA</sequence>
<keyword evidence="4" id="KW-0145">Chemotaxis</keyword>
<dbReference type="CDD" id="cd16916">
    <property type="entry name" value="HATPase_CheA-like"/>
    <property type="match status" value="1"/>
</dbReference>
<dbReference type="PANTHER" id="PTHR43395">
    <property type="entry name" value="SENSOR HISTIDINE KINASE CHEA"/>
    <property type="match status" value="1"/>
</dbReference>
<accession>A0A2R8ANF6</accession>
<dbReference type="InterPro" id="IPR008207">
    <property type="entry name" value="Sig_transdc_His_kin_Hpt_dom"/>
</dbReference>
<dbReference type="Proteomes" id="UP000244904">
    <property type="component" value="Unassembled WGS sequence"/>
</dbReference>
<dbReference type="InterPro" id="IPR051315">
    <property type="entry name" value="Bact_Chemotaxis_CheA"/>
</dbReference>
<comment type="catalytic activity">
    <reaction evidence="1">
        <text>ATP + protein L-histidine = ADP + protein N-phospho-L-histidine.</text>
        <dbReference type="EC" id="2.7.13.3"/>
    </reaction>
</comment>
<evidence type="ECO:0000256" key="3">
    <source>
        <dbReference type="ARBA" id="ARBA00021495"/>
    </source>
</evidence>
<keyword evidence="7" id="KW-0547">Nucleotide-binding</keyword>
<dbReference type="PROSITE" id="PS50109">
    <property type="entry name" value="HIS_KIN"/>
    <property type="match status" value="1"/>
</dbReference>
<name>A0A2R8ANF6_9RHOB</name>
<dbReference type="RefSeq" id="WP_108884294.1">
    <property type="nucleotide sequence ID" value="NZ_OMOJ01000001.1"/>
</dbReference>
<dbReference type="GO" id="GO:0006935">
    <property type="term" value="P:chemotaxis"/>
    <property type="evidence" value="ECO:0007669"/>
    <property type="project" value="UniProtKB-KW"/>
</dbReference>
<dbReference type="InterPro" id="IPR036061">
    <property type="entry name" value="CheW-like_dom_sf"/>
</dbReference>
<dbReference type="SMART" id="SM00387">
    <property type="entry name" value="HATPase_c"/>
    <property type="match status" value="1"/>
</dbReference>
<evidence type="ECO:0000256" key="7">
    <source>
        <dbReference type="ARBA" id="ARBA00022741"/>
    </source>
</evidence>
<feature type="domain" description="Histidine kinase" evidence="13">
    <location>
        <begin position="338"/>
        <end position="593"/>
    </location>
</feature>
<feature type="domain" description="HPt" evidence="15">
    <location>
        <begin position="1"/>
        <end position="103"/>
    </location>
</feature>
<dbReference type="InterPro" id="IPR002545">
    <property type="entry name" value="CheW-lke_dom"/>
</dbReference>
<dbReference type="CDD" id="cd00088">
    <property type="entry name" value="HPT"/>
    <property type="match status" value="1"/>
</dbReference>
<dbReference type="Gene3D" id="3.30.565.10">
    <property type="entry name" value="Histidine kinase-like ATPase, C-terminal domain"/>
    <property type="match status" value="1"/>
</dbReference>
<dbReference type="AlphaFoldDB" id="A0A2R8ANF6"/>
<dbReference type="SMART" id="SM00073">
    <property type="entry name" value="HPT"/>
    <property type="match status" value="1"/>
</dbReference>
<dbReference type="Gene3D" id="2.30.30.40">
    <property type="entry name" value="SH3 Domains"/>
    <property type="match status" value="1"/>
</dbReference>
<dbReference type="Pfam" id="PF02895">
    <property type="entry name" value="H-kinase_dim"/>
    <property type="match status" value="1"/>
</dbReference>
<dbReference type="SUPFAM" id="SSF47226">
    <property type="entry name" value="Histidine-containing phosphotransfer domain, HPT domain"/>
    <property type="match status" value="1"/>
</dbReference>
<keyword evidence="9" id="KW-0067">ATP-binding</keyword>
<dbReference type="Gene3D" id="1.20.120.160">
    <property type="entry name" value="HPT domain"/>
    <property type="match status" value="1"/>
</dbReference>
<dbReference type="EC" id="2.7.13.3" evidence="2"/>
<keyword evidence="10" id="KW-0902">Two-component regulatory system</keyword>
<dbReference type="SUPFAM" id="SSF50341">
    <property type="entry name" value="CheW-like"/>
    <property type="match status" value="1"/>
</dbReference>
<dbReference type="PANTHER" id="PTHR43395:SF10">
    <property type="entry name" value="CHEMOTAXIS PROTEIN CHEA"/>
    <property type="match status" value="1"/>
</dbReference>
<dbReference type="InterPro" id="IPR003594">
    <property type="entry name" value="HATPase_dom"/>
</dbReference>
<dbReference type="InterPro" id="IPR036890">
    <property type="entry name" value="HATPase_C_sf"/>
</dbReference>
<evidence type="ECO:0000259" key="15">
    <source>
        <dbReference type="PROSITE" id="PS50894"/>
    </source>
</evidence>
<dbReference type="OrthoDB" id="9803176at2"/>
<comment type="function">
    <text evidence="11">Involved in the transmission of sensory signals from the chemoreceptors to the flagellar motors. CheA is autophosphorylated; it can transfer its phosphate group to either CheB or CheY.</text>
</comment>
<dbReference type="InterPro" id="IPR037006">
    <property type="entry name" value="CheA-like_homodim_sf"/>
</dbReference>
<evidence type="ECO:0000313" key="16">
    <source>
        <dbReference type="EMBL" id="SPF77588.1"/>
    </source>
</evidence>
<dbReference type="Pfam" id="PF01584">
    <property type="entry name" value="CheW"/>
    <property type="match status" value="1"/>
</dbReference>
<evidence type="ECO:0000256" key="10">
    <source>
        <dbReference type="ARBA" id="ARBA00023012"/>
    </source>
</evidence>
<evidence type="ECO:0000256" key="4">
    <source>
        <dbReference type="ARBA" id="ARBA00022500"/>
    </source>
</evidence>
<dbReference type="GO" id="GO:0005737">
    <property type="term" value="C:cytoplasm"/>
    <property type="evidence" value="ECO:0007669"/>
    <property type="project" value="InterPro"/>
</dbReference>
<dbReference type="InterPro" id="IPR005467">
    <property type="entry name" value="His_kinase_dom"/>
</dbReference>
<dbReference type="EMBL" id="OMOJ01000001">
    <property type="protein sequence ID" value="SPF77588.1"/>
    <property type="molecule type" value="Genomic_DNA"/>
</dbReference>
<keyword evidence="6 16" id="KW-0808">Transferase</keyword>
<organism evidence="16 17">
    <name type="scientific">Pseudoprimorskyibacter insulae</name>
    <dbReference type="NCBI Taxonomy" id="1695997"/>
    <lineage>
        <taxon>Bacteria</taxon>
        <taxon>Pseudomonadati</taxon>
        <taxon>Pseudomonadota</taxon>
        <taxon>Alphaproteobacteria</taxon>
        <taxon>Rhodobacterales</taxon>
        <taxon>Paracoccaceae</taxon>
        <taxon>Pseudoprimorskyibacter</taxon>
    </lineage>
</organism>
<dbReference type="InterPro" id="IPR004358">
    <property type="entry name" value="Sig_transdc_His_kin-like_C"/>
</dbReference>
<dbReference type="Gene3D" id="1.10.287.560">
    <property type="entry name" value="Histidine kinase CheA-like, homodimeric domain"/>
    <property type="match status" value="1"/>
</dbReference>
<reference evidence="17" key="1">
    <citation type="submission" date="2018-03" db="EMBL/GenBank/DDBJ databases">
        <authorList>
            <person name="Rodrigo-Torres L."/>
            <person name="Arahal R. D."/>
            <person name="Lucena T."/>
        </authorList>
    </citation>
    <scope>NUCLEOTIDE SEQUENCE [LARGE SCALE GENOMIC DNA]</scope>
    <source>
        <strain evidence="17">CECT 8871</strain>
    </source>
</reference>
<dbReference type="SMART" id="SM01231">
    <property type="entry name" value="H-kinase_dim"/>
    <property type="match status" value="1"/>
</dbReference>
<evidence type="ECO:0000259" key="13">
    <source>
        <dbReference type="PROSITE" id="PS50109"/>
    </source>
</evidence>
<keyword evidence="17" id="KW-1185">Reference proteome</keyword>
<dbReference type="InterPro" id="IPR004105">
    <property type="entry name" value="CheA-like_dim"/>
</dbReference>
<dbReference type="GO" id="GO:0000155">
    <property type="term" value="F:phosphorelay sensor kinase activity"/>
    <property type="evidence" value="ECO:0007669"/>
    <property type="project" value="InterPro"/>
</dbReference>
<evidence type="ECO:0000256" key="9">
    <source>
        <dbReference type="ARBA" id="ARBA00022840"/>
    </source>
</evidence>
<dbReference type="SUPFAM" id="SSF55874">
    <property type="entry name" value="ATPase domain of HSP90 chaperone/DNA topoisomerase II/histidine kinase"/>
    <property type="match status" value="1"/>
</dbReference>
<dbReference type="PRINTS" id="PR00344">
    <property type="entry name" value="BCTRLSENSOR"/>
</dbReference>
<dbReference type="FunFam" id="3.30.565.10:FF:000016">
    <property type="entry name" value="Chemotaxis protein CheA, putative"/>
    <property type="match status" value="1"/>
</dbReference>
<feature type="modified residue" description="Phosphohistidine" evidence="12">
    <location>
        <position position="46"/>
    </location>
</feature>
<evidence type="ECO:0000259" key="14">
    <source>
        <dbReference type="PROSITE" id="PS50851"/>
    </source>
</evidence>
<dbReference type="SUPFAM" id="SSF47384">
    <property type="entry name" value="Homodimeric domain of signal transducing histidine kinase"/>
    <property type="match status" value="1"/>
</dbReference>
<dbReference type="InterPro" id="IPR036641">
    <property type="entry name" value="HPT_dom_sf"/>
</dbReference>
<evidence type="ECO:0000256" key="12">
    <source>
        <dbReference type="PROSITE-ProRule" id="PRU00110"/>
    </source>
</evidence>
<gene>
    <name evidence="16" type="primary">cheA_1</name>
    <name evidence="16" type="ORF">PRI8871_00171</name>
</gene>
<dbReference type="PROSITE" id="PS50851">
    <property type="entry name" value="CHEW"/>
    <property type="match status" value="1"/>
</dbReference>
<evidence type="ECO:0000256" key="2">
    <source>
        <dbReference type="ARBA" id="ARBA00012438"/>
    </source>
</evidence>